<name>A0A2R3QPG6_ECTME</name>
<evidence type="ECO:0008006" key="3">
    <source>
        <dbReference type="Google" id="ProtNLM"/>
    </source>
</evidence>
<dbReference type="Pfam" id="PF10109">
    <property type="entry name" value="Phage_TAC_7"/>
    <property type="match status" value="1"/>
</dbReference>
<organism evidence="1 2">
    <name type="scientific">Ectopseudomonas mendocina</name>
    <name type="common">Pseudomonas mendocina</name>
    <dbReference type="NCBI Taxonomy" id="300"/>
    <lineage>
        <taxon>Bacteria</taxon>
        <taxon>Pseudomonadati</taxon>
        <taxon>Pseudomonadota</taxon>
        <taxon>Gammaproteobacteria</taxon>
        <taxon>Pseudomonadales</taxon>
        <taxon>Pseudomonadaceae</taxon>
        <taxon>Ectopseudomonas</taxon>
    </lineage>
</organism>
<evidence type="ECO:0000313" key="2">
    <source>
        <dbReference type="Proteomes" id="UP000238327"/>
    </source>
</evidence>
<dbReference type="OrthoDB" id="7031200at2"/>
<proteinExistence type="predicted"/>
<dbReference type="EMBL" id="CP027657">
    <property type="protein sequence ID" value="AVO53647.1"/>
    <property type="molecule type" value="Genomic_DNA"/>
</dbReference>
<accession>A0A2R3QPG6</accession>
<dbReference type="AlphaFoldDB" id="A0A2R3QPG6"/>
<dbReference type="RefSeq" id="WP_106738431.1">
    <property type="nucleotide sequence ID" value="NZ_CP027657.1"/>
</dbReference>
<reference evidence="1 2" key="1">
    <citation type="submission" date="2018-03" db="EMBL/GenBank/DDBJ databases">
        <title>Complete genome sequence and methylome analysis of Pseudomonas mendocina NEB 698.</title>
        <authorList>
            <person name="Morgan R.D."/>
        </authorList>
    </citation>
    <scope>NUCLEOTIDE SEQUENCE [LARGE SCALE GENOMIC DNA]</scope>
    <source>
        <strain evidence="1 2">NEB698</strain>
    </source>
</reference>
<dbReference type="Proteomes" id="UP000238327">
    <property type="component" value="Chromosome"/>
</dbReference>
<sequence length="118" mass="12557">MTSDFLAGLGLSEAERGRIQDLGDSLRVTLLAPITYRHSKLEGERTLTELSLVKTLKGKHLKAMDQAGSGGIAQSLALVGALAGVPAQAMDELDARDMEVVLAVVEPFLPKPRRTGMS</sequence>
<dbReference type="InterPro" id="IPR019289">
    <property type="entry name" value="Phage_tail_E/E"/>
</dbReference>
<evidence type="ECO:0000313" key="1">
    <source>
        <dbReference type="EMBL" id="AVO53647.1"/>
    </source>
</evidence>
<protein>
    <recommendedName>
        <fullName evidence="3">Phage tail assembly protein</fullName>
    </recommendedName>
</protein>
<gene>
    <name evidence="1" type="ORF">C7A17_12995</name>
</gene>